<dbReference type="RefSeq" id="WP_147667950.1">
    <property type="nucleotide sequence ID" value="NZ_CP120678.1"/>
</dbReference>
<gene>
    <name evidence="2" type="ORF">P3F81_04390</name>
</gene>
<sequence length="174" mass="19864">MLQRIRQFFIAVVAKINDADRLFIKKHLIKSEQSLFFAMSIPEQRHALNVTYTALKMAEVEKNINIDKLIKCTLLHDVGKKAGDISTTDKVITVLADRFLSNWAKRWGKLGRGDKVSNLRHAFYIYYHHAQYSAEKLIQIGDSEIAEIVGKHHEAPAANDAPELRLLRKADVLN</sequence>
<keyword evidence="3" id="KW-1185">Reference proteome</keyword>
<protein>
    <submittedName>
        <fullName evidence="2">HD domain-containing protein</fullName>
    </submittedName>
</protein>
<dbReference type="Gene3D" id="1.10.3210.10">
    <property type="entry name" value="Hypothetical protein af1432"/>
    <property type="match status" value="1"/>
</dbReference>
<proteinExistence type="predicted"/>
<dbReference type="CDD" id="cd00077">
    <property type="entry name" value="HDc"/>
    <property type="match status" value="1"/>
</dbReference>
<dbReference type="InterPro" id="IPR006675">
    <property type="entry name" value="HDIG_dom"/>
</dbReference>
<dbReference type="AlphaFoldDB" id="A0A9Y2AJW4"/>
<evidence type="ECO:0000313" key="3">
    <source>
        <dbReference type="Proteomes" id="UP001243623"/>
    </source>
</evidence>
<accession>A0A9Y2AJW4</accession>
<name>A0A9Y2AJW4_9FIRM</name>
<feature type="domain" description="HD" evidence="1">
    <location>
        <begin position="45"/>
        <end position="173"/>
    </location>
</feature>
<reference evidence="2" key="1">
    <citation type="submission" date="2023-03" db="EMBL/GenBank/DDBJ databases">
        <title>Selenobaculum gbiensis gen. nov. sp. nov., a new bacterium isolated from the gut microbiota of IBD patient.</title>
        <authorList>
            <person name="Yeo S."/>
            <person name="Park H."/>
            <person name="Huh C.S."/>
        </authorList>
    </citation>
    <scope>NUCLEOTIDE SEQUENCE</scope>
    <source>
        <strain evidence="2">ICN-92133</strain>
    </source>
</reference>
<evidence type="ECO:0000313" key="2">
    <source>
        <dbReference type="EMBL" id="WIW71549.1"/>
    </source>
</evidence>
<organism evidence="2 3">
    <name type="scientific">Selenobaculum gibii</name>
    <dbReference type="NCBI Taxonomy" id="3054208"/>
    <lineage>
        <taxon>Bacteria</taxon>
        <taxon>Bacillati</taxon>
        <taxon>Bacillota</taxon>
        <taxon>Negativicutes</taxon>
        <taxon>Selenomonadales</taxon>
        <taxon>Selenomonadaceae</taxon>
        <taxon>Selenobaculum</taxon>
    </lineage>
</organism>
<dbReference type="InterPro" id="IPR006674">
    <property type="entry name" value="HD_domain"/>
</dbReference>
<dbReference type="InterPro" id="IPR003607">
    <property type="entry name" value="HD/PDEase_dom"/>
</dbReference>
<dbReference type="Pfam" id="PF01966">
    <property type="entry name" value="HD"/>
    <property type="match status" value="1"/>
</dbReference>
<evidence type="ECO:0000259" key="1">
    <source>
        <dbReference type="Pfam" id="PF01966"/>
    </source>
</evidence>
<dbReference type="SUPFAM" id="SSF109604">
    <property type="entry name" value="HD-domain/PDEase-like"/>
    <property type="match status" value="1"/>
</dbReference>
<dbReference type="NCBIfam" id="TIGR00277">
    <property type="entry name" value="HDIG"/>
    <property type="match status" value="1"/>
</dbReference>
<dbReference type="Proteomes" id="UP001243623">
    <property type="component" value="Chromosome"/>
</dbReference>
<dbReference type="KEGG" id="sgbi:P3F81_04390"/>
<dbReference type="EMBL" id="CP120678">
    <property type="protein sequence ID" value="WIW71549.1"/>
    <property type="molecule type" value="Genomic_DNA"/>
</dbReference>